<feature type="transmembrane region" description="Helical" evidence="2">
    <location>
        <begin position="171"/>
        <end position="190"/>
    </location>
</feature>
<protein>
    <submittedName>
        <fullName evidence="3">Uncharacterized protein</fullName>
    </submittedName>
</protein>
<dbReference type="OrthoDB" id="2129259at2759"/>
<feature type="transmembrane region" description="Helical" evidence="2">
    <location>
        <begin position="210"/>
        <end position="228"/>
    </location>
</feature>
<feature type="transmembrane region" description="Helical" evidence="2">
    <location>
        <begin position="53"/>
        <end position="72"/>
    </location>
</feature>
<dbReference type="InterPro" id="IPR041113">
    <property type="entry name" value="Heliorhodopsin"/>
</dbReference>
<keyword evidence="4" id="KW-1185">Reference proteome</keyword>
<dbReference type="Pfam" id="PF18761">
    <property type="entry name" value="Heliorhodopsin"/>
    <property type="match status" value="1"/>
</dbReference>
<organism evidence="3 4">
    <name type="scientific">Seminavis robusta</name>
    <dbReference type="NCBI Taxonomy" id="568900"/>
    <lineage>
        <taxon>Eukaryota</taxon>
        <taxon>Sar</taxon>
        <taxon>Stramenopiles</taxon>
        <taxon>Ochrophyta</taxon>
        <taxon>Bacillariophyta</taxon>
        <taxon>Bacillariophyceae</taxon>
        <taxon>Bacillariophycidae</taxon>
        <taxon>Naviculales</taxon>
        <taxon>Naviculaceae</taxon>
        <taxon>Seminavis</taxon>
    </lineage>
</organism>
<reference evidence="3" key="1">
    <citation type="submission" date="2020-06" db="EMBL/GenBank/DDBJ databases">
        <authorList>
            <consortium name="Plant Systems Biology data submission"/>
        </authorList>
    </citation>
    <scope>NUCLEOTIDE SEQUENCE</scope>
    <source>
        <strain evidence="3">D6</strain>
    </source>
</reference>
<feature type="transmembrane region" description="Helical" evidence="2">
    <location>
        <begin position="279"/>
        <end position="299"/>
    </location>
</feature>
<feature type="region of interest" description="Disordered" evidence="1">
    <location>
        <begin position="1"/>
        <end position="22"/>
    </location>
</feature>
<dbReference type="Proteomes" id="UP001153069">
    <property type="component" value="Unassembled WGS sequence"/>
</dbReference>
<feature type="transmembrane region" description="Helical" evidence="2">
    <location>
        <begin position="240"/>
        <end position="259"/>
    </location>
</feature>
<keyword evidence="2" id="KW-0472">Membrane</keyword>
<proteinExistence type="predicted"/>
<evidence type="ECO:0000256" key="1">
    <source>
        <dbReference type="SAM" id="MobiDB-lite"/>
    </source>
</evidence>
<dbReference type="EMBL" id="CAICTM010000148">
    <property type="protein sequence ID" value="CAB9502867.1"/>
    <property type="molecule type" value="Genomic_DNA"/>
</dbReference>
<evidence type="ECO:0000256" key="2">
    <source>
        <dbReference type="SAM" id="Phobius"/>
    </source>
</evidence>
<dbReference type="NCBIfam" id="NF038020">
    <property type="entry name" value="HeR"/>
    <property type="match status" value="1"/>
</dbReference>
<evidence type="ECO:0000313" key="4">
    <source>
        <dbReference type="Proteomes" id="UP001153069"/>
    </source>
</evidence>
<keyword evidence="2" id="KW-0812">Transmembrane</keyword>
<comment type="caution">
    <text evidence="3">The sequence shown here is derived from an EMBL/GenBank/DDBJ whole genome shotgun (WGS) entry which is preliminary data.</text>
</comment>
<evidence type="ECO:0000313" key="3">
    <source>
        <dbReference type="EMBL" id="CAB9502867.1"/>
    </source>
</evidence>
<gene>
    <name evidence="3" type="ORF">SEMRO_149_G068360.1</name>
</gene>
<accession>A0A9N8DHJ4</accession>
<name>A0A9N8DHJ4_9STRA</name>
<dbReference type="AlphaFoldDB" id="A0A9N8DHJ4"/>
<keyword evidence="2" id="KW-1133">Transmembrane helix</keyword>
<sequence length="302" mass="35087">MSDRSGSCPEAHPGDEEERIVHKSRNQGMATEEEKAFLNIQELNEVPQSLNRYSLRASVFHFGQAAILFYFASKSDTKWRWFTNYAEPEDDALSQPPKNPDPQEVAYFSILWYSPIFISMAGMEHMCCLVFSDRYHYYVARNQNPFRWTEYTFSASLMRVMVAQFAGITDVHLLLVTFVLSALTMQLGAAHEVFNAKARSEDRQQNWRCYHLAWVSQGVSWMIIFNYFAMRVRSGSQPDFIWTIMIVMFLLDSSFALVFHLQWAKVPPFHDYAAGERAFIVLSFFAKTLLAWIGFGGVYRRY</sequence>
<feature type="transmembrane region" description="Helical" evidence="2">
    <location>
        <begin position="110"/>
        <end position="131"/>
    </location>
</feature>